<dbReference type="InterPro" id="IPR007712">
    <property type="entry name" value="RelE/ParE_toxin"/>
</dbReference>
<evidence type="ECO:0000313" key="3">
    <source>
        <dbReference type="Proteomes" id="UP000027153"/>
    </source>
</evidence>
<dbReference type="AlphaFoldDB" id="A0A062V3C7"/>
<evidence type="ECO:0000313" key="2">
    <source>
        <dbReference type="EMBL" id="KCZ71118.1"/>
    </source>
</evidence>
<sequence>MSYDVLIERNAIREIKKFPKHDIQRIKETLKKLPDFPTGLDVKKLAGTRNIYRVRAGDYRILVELEINTLKVFSVIHRKQAYK</sequence>
<dbReference type="OrthoDB" id="97626at2157"/>
<dbReference type="EMBL" id="JMIY01000007">
    <property type="protein sequence ID" value="KCZ71118.1"/>
    <property type="molecule type" value="Genomic_DNA"/>
</dbReference>
<evidence type="ECO:0000256" key="1">
    <source>
        <dbReference type="ARBA" id="ARBA00022649"/>
    </source>
</evidence>
<accession>A0A062V3C7</accession>
<dbReference type="PANTHER" id="PTHR38813:SF1">
    <property type="entry name" value="TOXIN RELE1-RELATED"/>
    <property type="match status" value="1"/>
</dbReference>
<comment type="caution">
    <text evidence="2">The sequence shown here is derived from an EMBL/GenBank/DDBJ whole genome shotgun (WGS) entry which is preliminary data.</text>
</comment>
<proteinExistence type="predicted"/>
<organism evidence="2 3">
    <name type="scientific">Candidatus Methanoperedens nitratireducens</name>
    <dbReference type="NCBI Taxonomy" id="1392998"/>
    <lineage>
        <taxon>Archaea</taxon>
        <taxon>Methanobacteriati</taxon>
        <taxon>Methanobacteriota</taxon>
        <taxon>Stenosarchaea group</taxon>
        <taxon>Methanomicrobia</taxon>
        <taxon>Methanosarcinales</taxon>
        <taxon>ANME-2 cluster</taxon>
        <taxon>Candidatus Methanoperedentaceae</taxon>
        <taxon>Candidatus Methanoperedens</taxon>
    </lineage>
</organism>
<dbReference type="RefSeq" id="WP_048093318.1">
    <property type="nucleotide sequence ID" value="NZ_JMIY01000007.1"/>
</dbReference>
<protein>
    <submittedName>
        <fullName evidence="2">Cytotoxic translational repressor of toxin-antitoxin stability system</fullName>
    </submittedName>
</protein>
<keyword evidence="3" id="KW-1185">Reference proteome</keyword>
<reference evidence="2 3" key="1">
    <citation type="journal article" date="2013" name="Nature">
        <title>Anaerobic oxidation of methane coupled to nitrate reduction in a novel archaeal lineage.</title>
        <authorList>
            <person name="Haroon M.F."/>
            <person name="Hu S."/>
            <person name="Shi Y."/>
            <person name="Imelfort M."/>
            <person name="Keller J."/>
            <person name="Hugenholtz P."/>
            <person name="Yuan Z."/>
            <person name="Tyson G.W."/>
        </authorList>
    </citation>
    <scope>NUCLEOTIDE SEQUENCE [LARGE SCALE GENOMIC DNA]</scope>
    <source>
        <strain evidence="2 3">ANME-2d</strain>
    </source>
</reference>
<dbReference type="SUPFAM" id="SSF143011">
    <property type="entry name" value="RelE-like"/>
    <property type="match status" value="1"/>
</dbReference>
<dbReference type="Proteomes" id="UP000027153">
    <property type="component" value="Unassembled WGS sequence"/>
</dbReference>
<dbReference type="InterPro" id="IPR035093">
    <property type="entry name" value="RelE/ParE_toxin_dom_sf"/>
</dbReference>
<dbReference type="Pfam" id="PF05016">
    <property type="entry name" value="ParE_toxin"/>
    <property type="match status" value="1"/>
</dbReference>
<name>A0A062V3C7_9EURY</name>
<dbReference type="InterPro" id="IPR052747">
    <property type="entry name" value="TA_system_RelE_toxin"/>
</dbReference>
<dbReference type="PANTHER" id="PTHR38813">
    <property type="match status" value="1"/>
</dbReference>
<gene>
    <name evidence="2" type="ORF">ANME2D_03150</name>
</gene>
<dbReference type="Gene3D" id="3.30.2310.20">
    <property type="entry name" value="RelE-like"/>
    <property type="match status" value="1"/>
</dbReference>
<keyword evidence="1" id="KW-1277">Toxin-antitoxin system</keyword>